<evidence type="ECO:0000256" key="15">
    <source>
        <dbReference type="SAM" id="Phobius"/>
    </source>
</evidence>
<dbReference type="InterPro" id="IPR044773">
    <property type="entry name" value="DDX18/Has1_DEADc"/>
</dbReference>
<name>A0AAD5VLZ2_9AGAR</name>
<keyword evidence="4 13" id="KW-0547">Nucleotide-binding</keyword>
<keyword evidence="15" id="KW-0812">Transmembrane</keyword>
<comment type="catalytic activity">
    <reaction evidence="11 13">
        <text>ATP + H2O = ADP + phosphate + H(+)</text>
        <dbReference type="Rhea" id="RHEA:13065"/>
        <dbReference type="ChEBI" id="CHEBI:15377"/>
        <dbReference type="ChEBI" id="CHEBI:15378"/>
        <dbReference type="ChEBI" id="CHEBI:30616"/>
        <dbReference type="ChEBI" id="CHEBI:43474"/>
        <dbReference type="ChEBI" id="CHEBI:456216"/>
        <dbReference type="EC" id="3.6.4.13"/>
    </reaction>
</comment>
<dbReference type="InterPro" id="IPR005344">
    <property type="entry name" value="TMEM33/Pom33"/>
</dbReference>
<evidence type="ECO:0000256" key="12">
    <source>
        <dbReference type="PROSITE-ProRule" id="PRU00552"/>
    </source>
</evidence>
<comment type="function">
    <text evidence="13">RNA helicase.</text>
</comment>
<dbReference type="SMART" id="SM00490">
    <property type="entry name" value="HELICc"/>
    <property type="match status" value="1"/>
</dbReference>
<evidence type="ECO:0000256" key="13">
    <source>
        <dbReference type="RuleBase" id="RU365068"/>
    </source>
</evidence>
<sequence>MATSTENTSKSISKKKSKSKMNGSSSSKKSTDEITTSSPTKDTSSTEPSSSKNGSTSSSSTTPAVAAAGSAQSSTPERLPFTTYDLSPQTQKALEEMGFKTMTPIQAKSIPLLLAGKDVLGAARTGSGKTLAFLVPAIELLHRLKFKPMNGTGIIIISPTRELALQIFGVAKDLMAHHSQTFGIIMGGANRRAEADKLVKGVNLIVATPGRLLDHLQNTKGFVYRNLKALVIDEADRILEIGFEEEMKKIISILPNEDRQSMLFSATQTTKVQDLARISLRPGPVHVDVDKEEATSTVTTLSQGYVVCPSDRRFLLLFTFLKKNLKKKVIVFFSSCNSVKYHAELLNYIDVPVLDLHGKQKQQKRTNTFFEFCNAESGILLCTDVAARGLDIPRVDWIVQFDPPDDPRDYIHRVGRTARAGKVGKSLLFLLESELGFLRYLKESKVPLNEFSFPTDKIANVQSQLEKLLQKNYFLHKSAKDGFRAYLQSYASYSLKKIFDVNQLDLAKVGKAFGFAVPPRVNLNLGPGKGTSNATAKKRRREEGSDEEEFEELQPEPEEDEDVSRKDVRRENKHRRIEALGRKKVDKEMYKKGKERKKLEAGGGQWSRCASPCSPVHVRPFIPSVSTQHYLWASGHFILLVASIRYFIAWLTFKAISAWWFKASFTGALISYAIVCHKSLGTPQPNMAYVRRALLDENVQYFLLAIYWWSSRKPIAITLLPYMIFSLFHALTFTRTTLFPQFLPPGPPATAGGAPGPHPLAKKLQAWVKANYDSAMKVVAYTELVIFVRVVVGAITFQNALLAPLIFAHFLRQRYYQSVFTRDAITKTTAMLDGYVRKANNPSVSQIYDKTKMFIGRWVGSAIIEQNPNPPQPARR</sequence>
<evidence type="ECO:0000256" key="5">
    <source>
        <dbReference type="ARBA" id="ARBA00022801"/>
    </source>
</evidence>
<keyword evidence="15" id="KW-1133">Transmembrane helix</keyword>
<evidence type="ECO:0000313" key="20">
    <source>
        <dbReference type="Proteomes" id="UP001213000"/>
    </source>
</evidence>
<evidence type="ECO:0000256" key="3">
    <source>
        <dbReference type="ARBA" id="ARBA00022552"/>
    </source>
</evidence>
<dbReference type="InterPro" id="IPR011545">
    <property type="entry name" value="DEAD/DEAH_box_helicase_dom"/>
</dbReference>
<dbReference type="CDD" id="cd18787">
    <property type="entry name" value="SF2_C_DEAD"/>
    <property type="match status" value="1"/>
</dbReference>
<accession>A0AAD5VLZ2</accession>
<dbReference type="EC" id="3.6.4.13" evidence="13"/>
<feature type="region of interest" description="Disordered" evidence="14">
    <location>
        <begin position="524"/>
        <end position="571"/>
    </location>
</feature>
<keyword evidence="6 13" id="KW-0347">Helicase</keyword>
<evidence type="ECO:0000256" key="7">
    <source>
        <dbReference type="ARBA" id="ARBA00022840"/>
    </source>
</evidence>
<gene>
    <name evidence="19" type="ORF">NP233_g10492</name>
</gene>
<dbReference type="GO" id="GO:0003723">
    <property type="term" value="F:RNA binding"/>
    <property type="evidence" value="ECO:0007669"/>
    <property type="project" value="UniProtKB-UniRule"/>
</dbReference>
<evidence type="ECO:0000256" key="11">
    <source>
        <dbReference type="ARBA" id="ARBA00047984"/>
    </source>
</evidence>
<dbReference type="PROSITE" id="PS51192">
    <property type="entry name" value="HELICASE_ATP_BIND_1"/>
    <property type="match status" value="1"/>
</dbReference>
<dbReference type="GO" id="GO:0006364">
    <property type="term" value="P:rRNA processing"/>
    <property type="evidence" value="ECO:0007669"/>
    <property type="project" value="UniProtKB-KW"/>
</dbReference>
<dbReference type="InterPro" id="IPR014014">
    <property type="entry name" value="RNA_helicase_DEAD_Q_motif"/>
</dbReference>
<dbReference type="PROSITE" id="PS51194">
    <property type="entry name" value="HELICASE_CTER"/>
    <property type="match status" value="1"/>
</dbReference>
<dbReference type="PROSITE" id="PS51195">
    <property type="entry name" value="Q_MOTIF"/>
    <property type="match status" value="1"/>
</dbReference>
<dbReference type="GO" id="GO:0016787">
    <property type="term" value="F:hydrolase activity"/>
    <property type="evidence" value="ECO:0007669"/>
    <property type="project" value="UniProtKB-KW"/>
</dbReference>
<dbReference type="SMART" id="SM01178">
    <property type="entry name" value="DUF4217"/>
    <property type="match status" value="1"/>
</dbReference>
<dbReference type="CDD" id="cd17942">
    <property type="entry name" value="DEADc_DDX18"/>
    <property type="match status" value="1"/>
</dbReference>
<feature type="transmembrane region" description="Helical" evidence="15">
    <location>
        <begin position="715"/>
        <end position="734"/>
    </location>
</feature>
<dbReference type="Pfam" id="PF13959">
    <property type="entry name" value="CTE_SPB4"/>
    <property type="match status" value="1"/>
</dbReference>
<organism evidence="19 20">
    <name type="scientific">Leucocoprinus birnbaumii</name>
    <dbReference type="NCBI Taxonomy" id="56174"/>
    <lineage>
        <taxon>Eukaryota</taxon>
        <taxon>Fungi</taxon>
        <taxon>Dikarya</taxon>
        <taxon>Basidiomycota</taxon>
        <taxon>Agaricomycotina</taxon>
        <taxon>Agaricomycetes</taxon>
        <taxon>Agaricomycetidae</taxon>
        <taxon>Agaricales</taxon>
        <taxon>Agaricineae</taxon>
        <taxon>Agaricaceae</taxon>
        <taxon>Leucocoprinus</taxon>
    </lineage>
</organism>
<proteinExistence type="inferred from homology"/>
<evidence type="ECO:0000259" key="18">
    <source>
        <dbReference type="PROSITE" id="PS51195"/>
    </source>
</evidence>
<keyword evidence="5 13" id="KW-0378">Hydrolase</keyword>
<dbReference type="FunFam" id="3.40.50.300:FF:000379">
    <property type="entry name" value="RNA helicase"/>
    <property type="match status" value="1"/>
</dbReference>
<feature type="compositionally biased region" description="Acidic residues" evidence="14">
    <location>
        <begin position="544"/>
        <end position="562"/>
    </location>
</feature>
<dbReference type="GO" id="GO:0005524">
    <property type="term" value="F:ATP binding"/>
    <property type="evidence" value="ECO:0007669"/>
    <property type="project" value="UniProtKB-UniRule"/>
</dbReference>
<evidence type="ECO:0000256" key="14">
    <source>
        <dbReference type="SAM" id="MobiDB-lite"/>
    </source>
</evidence>
<evidence type="ECO:0000259" key="16">
    <source>
        <dbReference type="PROSITE" id="PS51192"/>
    </source>
</evidence>
<evidence type="ECO:0000256" key="8">
    <source>
        <dbReference type="ARBA" id="ARBA00022884"/>
    </source>
</evidence>
<dbReference type="PANTHER" id="PTHR24031">
    <property type="entry name" value="RNA HELICASE"/>
    <property type="match status" value="1"/>
</dbReference>
<feature type="compositionally biased region" description="Low complexity" evidence="14">
    <location>
        <begin position="1"/>
        <end position="11"/>
    </location>
</feature>
<keyword evidence="8 13" id="KW-0694">RNA-binding</keyword>
<feature type="transmembrane region" description="Helical" evidence="15">
    <location>
        <begin position="630"/>
        <end position="653"/>
    </location>
</feature>
<dbReference type="Pfam" id="PF03661">
    <property type="entry name" value="TMEM33_Pom33"/>
    <property type="match status" value="1"/>
</dbReference>
<dbReference type="Gene3D" id="3.40.50.300">
    <property type="entry name" value="P-loop containing nucleotide triphosphate hydrolases"/>
    <property type="match status" value="2"/>
</dbReference>
<evidence type="ECO:0000313" key="19">
    <source>
        <dbReference type="EMBL" id="KAJ3560971.1"/>
    </source>
</evidence>
<feature type="region of interest" description="Disordered" evidence="14">
    <location>
        <begin position="1"/>
        <end position="84"/>
    </location>
</feature>
<reference evidence="19" key="1">
    <citation type="submission" date="2022-07" db="EMBL/GenBank/DDBJ databases">
        <title>Genome Sequence of Leucocoprinus birnbaumii.</title>
        <authorList>
            <person name="Buettner E."/>
        </authorList>
    </citation>
    <scope>NUCLEOTIDE SEQUENCE</scope>
    <source>
        <strain evidence="19">VT141</strain>
    </source>
</reference>
<evidence type="ECO:0000256" key="1">
    <source>
        <dbReference type="ARBA" id="ARBA00004604"/>
    </source>
</evidence>
<feature type="transmembrane region" description="Helical" evidence="15">
    <location>
        <begin position="786"/>
        <end position="808"/>
    </location>
</feature>
<dbReference type="SMART" id="SM00487">
    <property type="entry name" value="DEXDc"/>
    <property type="match status" value="1"/>
</dbReference>
<dbReference type="InterPro" id="IPR025313">
    <property type="entry name" value="SPB4-like_CTE"/>
</dbReference>
<comment type="similarity">
    <text evidence="10">Belongs to the DEAD box helicase family. DDX18/HAS1 subfamily.</text>
</comment>
<dbReference type="InterPro" id="IPR001650">
    <property type="entry name" value="Helicase_C-like"/>
</dbReference>
<comment type="caution">
    <text evidence="19">The sequence shown here is derived from an EMBL/GenBank/DDBJ whole genome shotgun (WGS) entry which is preliminary data.</text>
</comment>
<feature type="domain" description="Helicase C-terminal" evidence="17">
    <location>
        <begin position="300"/>
        <end position="469"/>
    </location>
</feature>
<feature type="compositionally biased region" description="Low complexity" evidence="14">
    <location>
        <begin position="20"/>
        <end position="75"/>
    </location>
</feature>
<comment type="subcellular location">
    <subcellularLocation>
        <location evidence="1">Nucleus</location>
        <location evidence="1">Nucleolus</location>
    </subcellularLocation>
</comment>
<evidence type="ECO:0000259" key="17">
    <source>
        <dbReference type="PROSITE" id="PS51194"/>
    </source>
</evidence>
<feature type="short sequence motif" description="Q motif" evidence="12">
    <location>
        <begin position="79"/>
        <end position="107"/>
    </location>
</feature>
<evidence type="ECO:0000256" key="6">
    <source>
        <dbReference type="ARBA" id="ARBA00022806"/>
    </source>
</evidence>
<dbReference type="EMBL" id="JANIEX010001076">
    <property type="protein sequence ID" value="KAJ3560971.1"/>
    <property type="molecule type" value="Genomic_DNA"/>
</dbReference>
<keyword evidence="7 13" id="KW-0067">ATP-binding</keyword>
<evidence type="ECO:0000256" key="2">
    <source>
        <dbReference type="ARBA" id="ARBA00022517"/>
    </source>
</evidence>
<dbReference type="Pfam" id="PF00270">
    <property type="entry name" value="DEAD"/>
    <property type="match status" value="1"/>
</dbReference>
<dbReference type="GO" id="GO:0016020">
    <property type="term" value="C:membrane"/>
    <property type="evidence" value="ECO:0007669"/>
    <property type="project" value="InterPro"/>
</dbReference>
<evidence type="ECO:0000256" key="4">
    <source>
        <dbReference type="ARBA" id="ARBA00022741"/>
    </source>
</evidence>
<dbReference type="Pfam" id="PF00271">
    <property type="entry name" value="Helicase_C"/>
    <property type="match status" value="1"/>
</dbReference>
<comment type="domain">
    <text evidence="13">The Q motif is unique to and characteristic of the DEAD box family of RNA helicases and controls ATP binding and hydrolysis.</text>
</comment>
<dbReference type="SUPFAM" id="SSF52540">
    <property type="entry name" value="P-loop containing nucleoside triphosphate hydrolases"/>
    <property type="match status" value="1"/>
</dbReference>
<keyword evidence="15" id="KW-0472">Membrane</keyword>
<dbReference type="InterPro" id="IPR000629">
    <property type="entry name" value="RNA-helicase_DEAD-box_CS"/>
</dbReference>
<protein>
    <recommendedName>
        <fullName evidence="13">ATP-dependent RNA helicase</fullName>
        <ecNumber evidence="13">3.6.4.13</ecNumber>
    </recommendedName>
</protein>
<keyword evidence="2" id="KW-0690">Ribosome biogenesis</keyword>
<feature type="domain" description="DEAD-box RNA helicase Q" evidence="18">
    <location>
        <begin position="79"/>
        <end position="107"/>
    </location>
</feature>
<dbReference type="AlphaFoldDB" id="A0AAD5VLZ2"/>
<dbReference type="GO" id="GO:0003724">
    <property type="term" value="F:RNA helicase activity"/>
    <property type="evidence" value="ECO:0007669"/>
    <property type="project" value="UniProtKB-EC"/>
</dbReference>
<dbReference type="Proteomes" id="UP001213000">
    <property type="component" value="Unassembled WGS sequence"/>
</dbReference>
<evidence type="ECO:0000256" key="9">
    <source>
        <dbReference type="ARBA" id="ARBA00024310"/>
    </source>
</evidence>
<dbReference type="PROSITE" id="PS00039">
    <property type="entry name" value="DEAD_ATP_HELICASE"/>
    <property type="match status" value="1"/>
</dbReference>
<dbReference type="GO" id="GO:0005730">
    <property type="term" value="C:nucleolus"/>
    <property type="evidence" value="ECO:0007669"/>
    <property type="project" value="UniProtKB-SubCell"/>
</dbReference>
<dbReference type="InterPro" id="IPR014001">
    <property type="entry name" value="Helicase_ATP-bd"/>
</dbReference>
<comment type="function">
    <text evidence="9">ATP-dependent RNA helicase involved in 40S ribosomal subunit biogenesis. Required for the processing and cleavage of 35S pre-rRNA at sites A0, A1, and A2, leading to mature 18S rRNA.</text>
</comment>
<evidence type="ECO:0000256" key="10">
    <source>
        <dbReference type="ARBA" id="ARBA00024357"/>
    </source>
</evidence>
<keyword evidence="3" id="KW-0698">rRNA processing</keyword>
<dbReference type="InterPro" id="IPR027417">
    <property type="entry name" value="P-loop_NTPase"/>
</dbReference>
<keyword evidence="20" id="KW-1185">Reference proteome</keyword>
<feature type="domain" description="Helicase ATP-binding" evidence="16">
    <location>
        <begin position="110"/>
        <end position="286"/>
    </location>
</feature>